<accession>A0A4Y3QXY7</accession>
<keyword evidence="7 11" id="KW-0630">Potassium</keyword>
<organism evidence="13 14">
    <name type="scientific">Streptomyces cacaoi</name>
    <dbReference type="NCBI Taxonomy" id="1898"/>
    <lineage>
        <taxon>Bacteria</taxon>
        <taxon>Bacillati</taxon>
        <taxon>Actinomycetota</taxon>
        <taxon>Actinomycetes</taxon>
        <taxon>Kitasatosporales</taxon>
        <taxon>Streptomycetaceae</taxon>
        <taxon>Streptomyces</taxon>
    </lineage>
</organism>
<evidence type="ECO:0000256" key="4">
    <source>
        <dbReference type="ARBA" id="ARBA00022692"/>
    </source>
</evidence>
<comment type="caution">
    <text evidence="13">The sequence shown here is derived from an EMBL/GenBank/DDBJ whole genome shotgun (WGS) entry which is preliminary data.</text>
</comment>
<evidence type="ECO:0000256" key="2">
    <source>
        <dbReference type="ARBA" id="ARBA00022475"/>
    </source>
</evidence>
<feature type="transmembrane region" description="Helical" evidence="11">
    <location>
        <begin position="42"/>
        <end position="64"/>
    </location>
</feature>
<evidence type="ECO:0000256" key="7">
    <source>
        <dbReference type="ARBA" id="ARBA00022958"/>
    </source>
</evidence>
<comment type="subunit">
    <text evidence="11">The system is composed of three essential subunits: KdpA, KdpB and KdpC.</text>
</comment>
<feature type="compositionally biased region" description="Polar residues" evidence="12">
    <location>
        <begin position="19"/>
        <end position="28"/>
    </location>
</feature>
<feature type="compositionally biased region" description="Low complexity" evidence="12">
    <location>
        <begin position="1"/>
        <end position="18"/>
    </location>
</feature>
<evidence type="ECO:0000256" key="5">
    <source>
        <dbReference type="ARBA" id="ARBA00022741"/>
    </source>
</evidence>
<evidence type="ECO:0000256" key="6">
    <source>
        <dbReference type="ARBA" id="ARBA00022840"/>
    </source>
</evidence>
<comment type="similarity">
    <text evidence="11">Belongs to the KdpC family.</text>
</comment>
<evidence type="ECO:0000256" key="12">
    <source>
        <dbReference type="SAM" id="MobiDB-lite"/>
    </source>
</evidence>
<dbReference type="EMBL" id="BJMM01000010">
    <property type="protein sequence ID" value="GEB50032.1"/>
    <property type="molecule type" value="Genomic_DNA"/>
</dbReference>
<comment type="function">
    <text evidence="11">Part of the high-affinity ATP-driven potassium transport (or Kdp) system, which catalyzes the hydrolysis of ATP coupled with the electrogenic transport of potassium into the cytoplasm. This subunit acts as a catalytic chaperone that increases the ATP-binding affinity of the ATP-hydrolyzing subunit KdpB by the formation of a transient KdpB/KdpC/ATP ternary complex.</text>
</comment>
<protein>
    <recommendedName>
        <fullName evidence="11">Potassium-transporting ATPase KdpC subunit</fullName>
    </recommendedName>
    <alternativeName>
        <fullName evidence="11">ATP phosphohydrolase [potassium-transporting] C chain</fullName>
    </alternativeName>
    <alternativeName>
        <fullName evidence="11">Potassium-binding and translocating subunit C</fullName>
    </alternativeName>
    <alternativeName>
        <fullName evidence="11">Potassium-translocating ATPase C chain</fullName>
    </alternativeName>
</protein>
<name>A0A4Y3QXY7_STRCI</name>
<evidence type="ECO:0000313" key="13">
    <source>
        <dbReference type="EMBL" id="GEB50032.1"/>
    </source>
</evidence>
<dbReference type="PIRSF" id="PIRSF001296">
    <property type="entry name" value="K_ATPase_KdpC"/>
    <property type="match status" value="1"/>
</dbReference>
<evidence type="ECO:0000256" key="9">
    <source>
        <dbReference type="ARBA" id="ARBA00023065"/>
    </source>
</evidence>
<dbReference type="GO" id="GO:0005524">
    <property type="term" value="F:ATP binding"/>
    <property type="evidence" value="ECO:0007669"/>
    <property type="project" value="UniProtKB-UniRule"/>
</dbReference>
<evidence type="ECO:0000256" key="8">
    <source>
        <dbReference type="ARBA" id="ARBA00022989"/>
    </source>
</evidence>
<keyword evidence="1 11" id="KW-0813">Transport</keyword>
<dbReference type="PANTHER" id="PTHR30042:SF2">
    <property type="entry name" value="POTASSIUM-TRANSPORTING ATPASE KDPC SUBUNIT"/>
    <property type="match status" value="1"/>
</dbReference>
<dbReference type="InterPro" id="IPR003820">
    <property type="entry name" value="KdpC"/>
</dbReference>
<sequence length="237" mass="25083">MPTTPTTPSMDPMEPTDPAQSTRQSSGGARSPRFRVRGTGRLLWAALRALLVLTLVCGVLYPLAVTGVAQGLTHQANGSPVRVEGKEAGSELIGQSWNTRQGKGGSRPDPKWFQGRPSASDYDPRATGSSQLGASDPRLVKAVRTARERVAAFNHVPVERVPKDAVTGSSSALDPHISPAYAALQVDRVAEANGLSAEAVRALVDRCTEGRTAGFLGQPHVNVLRLNLAVREAARHG</sequence>
<keyword evidence="4 11" id="KW-0812">Transmembrane</keyword>
<dbReference type="PANTHER" id="PTHR30042">
    <property type="entry name" value="POTASSIUM-TRANSPORTING ATPASE C CHAIN"/>
    <property type="match status" value="1"/>
</dbReference>
<gene>
    <name evidence="11 13" type="primary">kdpC</name>
    <name evidence="13" type="ORF">SCA03_25830</name>
</gene>
<dbReference type="GO" id="GO:0008556">
    <property type="term" value="F:P-type potassium transmembrane transporter activity"/>
    <property type="evidence" value="ECO:0007669"/>
    <property type="project" value="InterPro"/>
</dbReference>
<evidence type="ECO:0000256" key="3">
    <source>
        <dbReference type="ARBA" id="ARBA00022538"/>
    </source>
</evidence>
<feature type="region of interest" description="Disordered" evidence="12">
    <location>
        <begin position="1"/>
        <end position="34"/>
    </location>
</feature>
<proteinExistence type="inferred from homology"/>
<evidence type="ECO:0000256" key="10">
    <source>
        <dbReference type="ARBA" id="ARBA00023136"/>
    </source>
</evidence>
<keyword evidence="5 11" id="KW-0547">Nucleotide-binding</keyword>
<keyword evidence="2 11" id="KW-1003">Cell membrane</keyword>
<keyword evidence="3 11" id="KW-0633">Potassium transport</keyword>
<dbReference type="NCBIfam" id="NF001454">
    <property type="entry name" value="PRK00315.1"/>
    <property type="match status" value="1"/>
</dbReference>
<keyword evidence="14" id="KW-1185">Reference proteome</keyword>
<keyword evidence="9 11" id="KW-0406">Ion transport</keyword>
<dbReference type="HAMAP" id="MF_00276">
    <property type="entry name" value="KdpC"/>
    <property type="match status" value="1"/>
</dbReference>
<evidence type="ECO:0000256" key="11">
    <source>
        <dbReference type="HAMAP-Rule" id="MF_00276"/>
    </source>
</evidence>
<keyword evidence="6 11" id="KW-0067">ATP-binding</keyword>
<dbReference type="Proteomes" id="UP000319210">
    <property type="component" value="Unassembled WGS sequence"/>
</dbReference>
<reference evidence="13 14" key="1">
    <citation type="submission" date="2019-06" db="EMBL/GenBank/DDBJ databases">
        <title>Whole genome shotgun sequence of Streptomyces cacaoi subsp. cacaoi NBRC 12748.</title>
        <authorList>
            <person name="Hosoyama A."/>
            <person name="Uohara A."/>
            <person name="Ohji S."/>
            <person name="Ichikawa N."/>
        </authorList>
    </citation>
    <scope>NUCLEOTIDE SEQUENCE [LARGE SCALE GENOMIC DNA]</scope>
    <source>
        <strain evidence="13 14">NBRC 12748</strain>
    </source>
</reference>
<dbReference type="AlphaFoldDB" id="A0A4Y3QXY7"/>
<dbReference type="GO" id="GO:0005886">
    <property type="term" value="C:plasma membrane"/>
    <property type="evidence" value="ECO:0007669"/>
    <property type="project" value="UniProtKB-SubCell"/>
</dbReference>
<keyword evidence="10 11" id="KW-0472">Membrane</keyword>
<keyword evidence="8 11" id="KW-1133">Transmembrane helix</keyword>
<feature type="region of interest" description="Disordered" evidence="12">
    <location>
        <begin position="78"/>
        <end position="136"/>
    </location>
</feature>
<evidence type="ECO:0000313" key="14">
    <source>
        <dbReference type="Proteomes" id="UP000319210"/>
    </source>
</evidence>
<comment type="subcellular location">
    <subcellularLocation>
        <location evidence="11">Cell membrane</location>
        <topology evidence="11">Single-pass membrane protein</topology>
    </subcellularLocation>
</comment>
<evidence type="ECO:0000256" key="1">
    <source>
        <dbReference type="ARBA" id="ARBA00022448"/>
    </source>
</evidence>
<dbReference type="Pfam" id="PF02669">
    <property type="entry name" value="KdpC"/>
    <property type="match status" value="1"/>
</dbReference>
<dbReference type="RefSeq" id="WP_230988618.1">
    <property type="nucleotide sequence ID" value="NZ_BJMM01000010.1"/>
</dbReference>